<keyword evidence="3" id="KW-1185">Reference proteome</keyword>
<organism evidence="2 3">
    <name type="scientific">Shewanella piezotolerans (strain WP3 / JCM 13877)</name>
    <dbReference type="NCBI Taxonomy" id="225849"/>
    <lineage>
        <taxon>Bacteria</taxon>
        <taxon>Pseudomonadati</taxon>
        <taxon>Pseudomonadota</taxon>
        <taxon>Gammaproteobacteria</taxon>
        <taxon>Alteromonadales</taxon>
        <taxon>Shewanellaceae</taxon>
        <taxon>Shewanella</taxon>
    </lineage>
</organism>
<evidence type="ECO:0000256" key="1">
    <source>
        <dbReference type="SAM" id="SignalP"/>
    </source>
</evidence>
<feature type="signal peptide" evidence="1">
    <location>
        <begin position="1"/>
        <end position="27"/>
    </location>
</feature>
<dbReference type="RefSeq" id="WP_020914509.1">
    <property type="nucleotide sequence ID" value="NC_011566.1"/>
</dbReference>
<proteinExistence type="predicted"/>
<keyword evidence="1" id="KW-0732">Signal</keyword>
<evidence type="ECO:0000313" key="3">
    <source>
        <dbReference type="Proteomes" id="UP000000753"/>
    </source>
</evidence>
<protein>
    <submittedName>
        <fullName evidence="2">Uncharacterized protein</fullName>
    </submittedName>
</protein>
<dbReference type="eggNOG" id="ENOG5033R8V">
    <property type="taxonomic scope" value="Bacteria"/>
</dbReference>
<name>B8CUI7_SHEPW</name>
<sequence length="255" mass="28372">MCRKIIASKLLLCSSLLLSTITSTANANSTWVGIVGLEQARTVQASSKKDVQQLETIVQGIGIDFAGLNWHNTTAAKFNRHGNITVARNWAYGYWNENFGLSLDIIKGDWQGAGPSILATGIAYKNCSGDLCFRINPTLATLDNKLADGSNFNDQGAQLNVKLDYKMRDRLSLSFHPQYAYWKSDTMGSTLKLELAATFDLTENKRHKFMLVNEHFMVNNRASGMRSRYVGENAPIAGYVPGTESTIKLRYAWIF</sequence>
<dbReference type="KEGG" id="swp:swp_4536"/>
<gene>
    <name evidence="2" type="ordered locus">swp_4536</name>
</gene>
<evidence type="ECO:0000313" key="2">
    <source>
        <dbReference type="EMBL" id="ACJ31179.1"/>
    </source>
</evidence>
<dbReference type="Proteomes" id="UP000000753">
    <property type="component" value="Chromosome"/>
</dbReference>
<feature type="chain" id="PRO_5002869926" evidence="1">
    <location>
        <begin position="28"/>
        <end position="255"/>
    </location>
</feature>
<dbReference type="AlphaFoldDB" id="B8CUI7"/>
<dbReference type="EMBL" id="CP000472">
    <property type="protein sequence ID" value="ACJ31179.1"/>
    <property type="molecule type" value="Genomic_DNA"/>
</dbReference>
<reference evidence="2 3" key="1">
    <citation type="journal article" date="2008" name="PLoS ONE">
        <title>Environmental adaptation: genomic analysis of the piezotolerant and psychrotolerant deep-sea iron reducing bacterium Shewanella piezotolerans WP3.</title>
        <authorList>
            <person name="Wang F."/>
            <person name="Wang J."/>
            <person name="Jian H."/>
            <person name="Zhang B."/>
            <person name="Li S."/>
            <person name="Wang F."/>
            <person name="Zeng X."/>
            <person name="Gao L."/>
            <person name="Bartlett D.H."/>
            <person name="Yu J."/>
            <person name="Hu S."/>
            <person name="Xiao X."/>
        </authorList>
    </citation>
    <scope>NUCLEOTIDE SEQUENCE [LARGE SCALE GENOMIC DNA]</scope>
    <source>
        <strain evidence="3">WP3 / JCM 13877</strain>
    </source>
</reference>
<dbReference type="HOGENOM" id="CLU_1110799_0_0_6"/>
<accession>B8CUI7</accession>